<reference evidence="2" key="1">
    <citation type="submission" date="2016-10" db="EMBL/GenBank/DDBJ databases">
        <authorList>
            <person name="Varghese N."/>
            <person name="Submissions S."/>
        </authorList>
    </citation>
    <scope>NUCLEOTIDE SEQUENCE [LARGE SCALE GENOMIC DNA]</scope>
    <source>
        <strain evidence="2">CGMCC 1.11014</strain>
    </source>
</reference>
<evidence type="ECO:0000313" key="2">
    <source>
        <dbReference type="Proteomes" id="UP000199391"/>
    </source>
</evidence>
<keyword evidence="2" id="KW-1185">Reference proteome</keyword>
<dbReference type="OrthoDB" id="8705323at2"/>
<organism evidence="1 2">
    <name type="scientific">Pseudoduganella namucuonensis</name>
    <dbReference type="NCBI Taxonomy" id="1035707"/>
    <lineage>
        <taxon>Bacteria</taxon>
        <taxon>Pseudomonadati</taxon>
        <taxon>Pseudomonadota</taxon>
        <taxon>Betaproteobacteria</taxon>
        <taxon>Burkholderiales</taxon>
        <taxon>Oxalobacteraceae</taxon>
        <taxon>Telluria group</taxon>
        <taxon>Pseudoduganella</taxon>
    </lineage>
</organism>
<dbReference type="RefSeq" id="WP_093561050.1">
    <property type="nucleotide sequence ID" value="NZ_FPBO01000055.1"/>
</dbReference>
<dbReference type="AlphaFoldDB" id="A0A1I7M4C9"/>
<accession>A0A1I7M4C9</accession>
<evidence type="ECO:0000313" key="1">
    <source>
        <dbReference type="EMBL" id="SFV16799.1"/>
    </source>
</evidence>
<name>A0A1I7M4C9_9BURK</name>
<dbReference type="EMBL" id="FPBO01000055">
    <property type="protein sequence ID" value="SFV16799.1"/>
    <property type="molecule type" value="Genomic_DNA"/>
</dbReference>
<dbReference type="STRING" id="1035707.SAMN05216552_105531"/>
<proteinExistence type="predicted"/>
<gene>
    <name evidence="1" type="ORF">SAMN05216552_105531</name>
</gene>
<sequence>MLRLGTHIRLTAPEIAYLIFITNIDPGEIRSLADLKRYIRKCKRHYWGTSWATKKLHRMIDEAYQGCLDGSILAAL</sequence>
<dbReference type="Proteomes" id="UP000199391">
    <property type="component" value="Unassembled WGS sequence"/>
</dbReference>
<protein>
    <submittedName>
        <fullName evidence="1">Uncharacterized protein</fullName>
    </submittedName>
</protein>